<dbReference type="PANTHER" id="PTHR45778:SF7">
    <property type="entry name" value="PURPLE ACID PHOSPHATASE"/>
    <property type="match status" value="1"/>
</dbReference>
<accession>A0AAV0V2V3</accession>
<keyword evidence="8" id="KW-0812">Transmembrane</keyword>
<dbReference type="Proteomes" id="UP001162031">
    <property type="component" value="Unassembled WGS sequence"/>
</dbReference>
<feature type="transmembrane region" description="Helical" evidence="8">
    <location>
        <begin position="50"/>
        <end position="69"/>
    </location>
</feature>
<dbReference type="GO" id="GO:0005576">
    <property type="term" value="C:extracellular region"/>
    <property type="evidence" value="ECO:0007669"/>
    <property type="project" value="UniProtKB-SubCell"/>
</dbReference>
<evidence type="ECO:0000256" key="6">
    <source>
        <dbReference type="RuleBase" id="RU361203"/>
    </source>
</evidence>
<dbReference type="SUPFAM" id="SSF56300">
    <property type="entry name" value="Metallo-dependent phosphatases"/>
    <property type="match status" value="1"/>
</dbReference>
<keyword evidence="8" id="KW-1133">Transmembrane helix</keyword>
<keyword evidence="13" id="KW-1185">Reference proteome</keyword>
<feature type="domain" description="Calcineurin-like phosphoesterase" evidence="9">
    <location>
        <begin position="322"/>
        <end position="556"/>
    </location>
</feature>
<comment type="caution">
    <text evidence="12">The sequence shown here is derived from an EMBL/GenBank/DDBJ whole genome shotgun (WGS) entry which is preliminary data.</text>
</comment>
<organism evidence="12 13">
    <name type="scientific">Hyaloperonospora brassicae</name>
    <name type="common">Brassica downy mildew</name>
    <name type="synonym">Peronospora brassicae</name>
    <dbReference type="NCBI Taxonomy" id="162125"/>
    <lineage>
        <taxon>Eukaryota</taxon>
        <taxon>Sar</taxon>
        <taxon>Stramenopiles</taxon>
        <taxon>Oomycota</taxon>
        <taxon>Peronosporomycetes</taxon>
        <taxon>Peronosporales</taxon>
        <taxon>Peronosporaceae</taxon>
        <taxon>Hyaloperonospora</taxon>
    </lineage>
</organism>
<dbReference type="Gene3D" id="3.60.21.10">
    <property type="match status" value="1"/>
</dbReference>
<feature type="region of interest" description="Disordered" evidence="7">
    <location>
        <begin position="420"/>
        <end position="447"/>
    </location>
</feature>
<reference evidence="12" key="1">
    <citation type="submission" date="2022-12" db="EMBL/GenBank/DDBJ databases">
        <authorList>
            <person name="Webb A."/>
        </authorList>
    </citation>
    <scope>NUCLEOTIDE SEQUENCE</scope>
    <source>
        <strain evidence="12">Hp1</strain>
    </source>
</reference>
<dbReference type="GO" id="GO:0003993">
    <property type="term" value="F:acid phosphatase activity"/>
    <property type="evidence" value="ECO:0007669"/>
    <property type="project" value="UniProtKB-EC"/>
</dbReference>
<dbReference type="InterPro" id="IPR025733">
    <property type="entry name" value="PAPs_C"/>
</dbReference>
<dbReference type="PANTHER" id="PTHR45778">
    <property type="entry name" value="PURPLE ACID PHOSPHATASE-RELATED"/>
    <property type="match status" value="1"/>
</dbReference>
<dbReference type="InterPro" id="IPR008963">
    <property type="entry name" value="Purple_acid_Pase-like_N"/>
</dbReference>
<dbReference type="CDD" id="cd00839">
    <property type="entry name" value="MPP_PAPs"/>
    <property type="match status" value="1"/>
</dbReference>
<dbReference type="InterPro" id="IPR041792">
    <property type="entry name" value="MPP_PAP"/>
</dbReference>
<keyword evidence="6" id="KW-0378">Hydrolase</keyword>
<evidence type="ECO:0000313" key="13">
    <source>
        <dbReference type="Proteomes" id="UP001162031"/>
    </source>
</evidence>
<keyword evidence="4" id="KW-0732">Signal</keyword>
<comment type="subcellular location">
    <subcellularLocation>
        <location evidence="1">Secreted</location>
    </subcellularLocation>
</comment>
<dbReference type="Pfam" id="PF16656">
    <property type="entry name" value="Pur_ac_phosph_N"/>
    <property type="match status" value="1"/>
</dbReference>
<dbReference type="GO" id="GO:0046872">
    <property type="term" value="F:metal ion binding"/>
    <property type="evidence" value="ECO:0007669"/>
    <property type="project" value="InterPro"/>
</dbReference>
<evidence type="ECO:0000256" key="8">
    <source>
        <dbReference type="SAM" id="Phobius"/>
    </source>
</evidence>
<feature type="region of interest" description="Disordered" evidence="7">
    <location>
        <begin position="1"/>
        <end position="21"/>
    </location>
</feature>
<dbReference type="SUPFAM" id="SSF49363">
    <property type="entry name" value="Purple acid phosphatase, N-terminal domain"/>
    <property type="match status" value="1"/>
</dbReference>
<dbReference type="EMBL" id="CANTFL010001490">
    <property type="protein sequence ID" value="CAI5743501.1"/>
    <property type="molecule type" value="Genomic_DNA"/>
</dbReference>
<evidence type="ECO:0000256" key="2">
    <source>
        <dbReference type="ARBA" id="ARBA00011738"/>
    </source>
</evidence>
<evidence type="ECO:0000256" key="4">
    <source>
        <dbReference type="ARBA" id="ARBA00022729"/>
    </source>
</evidence>
<evidence type="ECO:0000259" key="10">
    <source>
        <dbReference type="Pfam" id="PF14008"/>
    </source>
</evidence>
<evidence type="ECO:0000256" key="3">
    <source>
        <dbReference type="ARBA" id="ARBA00022525"/>
    </source>
</evidence>
<protein>
    <recommendedName>
        <fullName evidence="6">Purple acid phosphatase</fullName>
        <ecNumber evidence="6">3.1.3.2</ecNumber>
    </recommendedName>
</protein>
<keyword evidence="3" id="KW-0964">Secreted</keyword>
<dbReference type="AlphaFoldDB" id="A0AAV0V2V3"/>
<evidence type="ECO:0000256" key="7">
    <source>
        <dbReference type="SAM" id="MobiDB-lite"/>
    </source>
</evidence>
<feature type="domain" description="Purple acid phosphatase N-terminal" evidence="11">
    <location>
        <begin position="197"/>
        <end position="301"/>
    </location>
</feature>
<comment type="catalytic activity">
    <reaction evidence="6">
        <text>a phosphate monoester + H2O = an alcohol + phosphate</text>
        <dbReference type="Rhea" id="RHEA:15017"/>
        <dbReference type="ChEBI" id="CHEBI:15377"/>
        <dbReference type="ChEBI" id="CHEBI:30879"/>
        <dbReference type="ChEBI" id="CHEBI:43474"/>
        <dbReference type="ChEBI" id="CHEBI:67140"/>
        <dbReference type="EC" id="3.1.3.2"/>
    </reaction>
</comment>
<comment type="similarity">
    <text evidence="6">Belongs to the metallophosphoesterase superfamily. Purple acid phosphatase family.</text>
</comment>
<dbReference type="EC" id="3.1.3.2" evidence="6"/>
<proteinExistence type="inferred from homology"/>
<evidence type="ECO:0000259" key="9">
    <source>
        <dbReference type="Pfam" id="PF00149"/>
    </source>
</evidence>
<evidence type="ECO:0000256" key="1">
    <source>
        <dbReference type="ARBA" id="ARBA00004613"/>
    </source>
</evidence>
<feature type="domain" description="Purple acid phosphatase C-terminal" evidence="10">
    <location>
        <begin position="577"/>
        <end position="636"/>
    </location>
</feature>
<dbReference type="InterPro" id="IPR015914">
    <property type="entry name" value="PAPs_N"/>
</dbReference>
<dbReference type="InterPro" id="IPR029052">
    <property type="entry name" value="Metallo-depent_PP-like"/>
</dbReference>
<sequence length="659" mass="73812">MQSQATDGTSRQRAVVGSTRVNADATGPVDASFRPRSVASYCSQRHSLRGLLALVGVLVVCVVSFPPHVRLRAGQSVQQRASAIWRQLTRFEVNQTELDNVDTVAVSFAYEMPQPQLFDGDQVRAYCVSAADELAHRVFTADEAMDAVATGGTGSGVVTVGPLVNMRCSWLLRFVTERGIVLGESTLLRFKHGPTQPLQVRLALTQKSDEMRVKWVSDDVPRPVVYYGQEKDKLNRLARATQSSYEAQDMCREPATLVAPTHFRHPGQIFDAVMTNLEAGKQYFYQVGDEMGKLSDVHEFRMPPAVGRNSAATDVQGSSMSFFVYGDMNNPASATGNFAEDSGRCGTTMALVREEMDRAAADPSKHRYVAIMHVGDLAYAMGSTYVWDQFGHLIEPVAARLPYMVSIGNHDYGYFENKNLTESTGPPHLTPEEKEKHGQNSRGECGVPSEKRFHMPDNGNGIYWYSFDTGLAHHAVVSSEHDVTRGSHLRTWLVNDLKSVDRAKTPWVFLYIHRPMYCSVVYSGDYNRSLLIRDELEQELADCHVDIVFTGHYHSYERTCAVFGDRCIDSTDGKAMAPVHLMVGSGGFEVDNTGYYDVDWREQGFLEYGHGRTHIYNSTHLHFEFVSNAERRVKDETWIVSTHDWPSKRERFAPKQFPA</sequence>
<evidence type="ECO:0000256" key="5">
    <source>
        <dbReference type="ARBA" id="ARBA00023180"/>
    </source>
</evidence>
<comment type="subunit">
    <text evidence="2">Homodimer.</text>
</comment>
<keyword evidence="5" id="KW-0325">Glycoprotein</keyword>
<gene>
    <name evidence="12" type="ORF">HBR001_LOCUS9509</name>
</gene>
<dbReference type="Pfam" id="PF00149">
    <property type="entry name" value="Metallophos"/>
    <property type="match status" value="1"/>
</dbReference>
<name>A0AAV0V2V3_HYABA</name>
<evidence type="ECO:0000259" key="11">
    <source>
        <dbReference type="Pfam" id="PF16656"/>
    </source>
</evidence>
<keyword evidence="8" id="KW-0472">Membrane</keyword>
<dbReference type="Pfam" id="PF14008">
    <property type="entry name" value="Metallophos_C"/>
    <property type="match status" value="1"/>
</dbReference>
<dbReference type="InterPro" id="IPR004843">
    <property type="entry name" value="Calcineurin-like_PHP"/>
</dbReference>
<feature type="compositionally biased region" description="Polar residues" evidence="7">
    <location>
        <begin position="1"/>
        <end position="12"/>
    </location>
</feature>
<evidence type="ECO:0000313" key="12">
    <source>
        <dbReference type="EMBL" id="CAI5743501.1"/>
    </source>
</evidence>
<dbReference type="Gene3D" id="2.60.40.380">
    <property type="entry name" value="Purple acid phosphatase-like, N-terminal"/>
    <property type="match status" value="1"/>
</dbReference>